<sequence length="239" mass="27824">MKQGLLPWRSPCQCHHSLSLLSSSIPLSIPTTKLSRLSIITANTQELTARERRRLRNERRENNATTNWREQVEEKLMKKPKKRYKSWTDELNLDNLADLGPQWWVIRVARIRALETAETIARLLAKNFPDIDFKVYAPAVHVKRKLKNGSYSVKPKPLFPGPQDQEDDWFGAFEKDMMYYLDLDAILGLFLLHLLRFKCYHVSTIVEFSFGSPVFGQTLPRHSYIESMSSLECEPCQLE</sequence>
<proteinExistence type="predicted"/>
<dbReference type="AlphaFoldDB" id="A0A2N9IRI7"/>
<dbReference type="InterPro" id="IPR043425">
    <property type="entry name" value="NusG-like"/>
</dbReference>
<name>A0A2N9IRI7_FAGSY</name>
<dbReference type="EMBL" id="OIVN01006163">
    <property type="protein sequence ID" value="SPD26739.1"/>
    <property type="molecule type" value="Genomic_DNA"/>
</dbReference>
<gene>
    <name evidence="4" type="ORF">FSB_LOCUS54621</name>
</gene>
<reference evidence="4" key="1">
    <citation type="submission" date="2018-02" db="EMBL/GenBank/DDBJ databases">
        <authorList>
            <person name="Cohen D.B."/>
            <person name="Kent A.D."/>
        </authorList>
    </citation>
    <scope>NUCLEOTIDE SEQUENCE</scope>
</reference>
<evidence type="ECO:0000313" key="4">
    <source>
        <dbReference type="EMBL" id="SPD26739.1"/>
    </source>
</evidence>
<dbReference type="PANTHER" id="PTHR30265:SF4">
    <property type="entry name" value="KOW MOTIF FAMILY PROTEIN, EXPRESSED"/>
    <property type="match status" value="1"/>
</dbReference>
<dbReference type="PANTHER" id="PTHR30265">
    <property type="entry name" value="RHO-INTERACTING TRANSCRIPTION TERMINATION FACTOR NUSG"/>
    <property type="match status" value="1"/>
</dbReference>
<evidence type="ECO:0000256" key="1">
    <source>
        <dbReference type="ARBA" id="ARBA00022814"/>
    </source>
</evidence>
<accession>A0A2N9IRI7</accession>
<evidence type="ECO:0000256" key="3">
    <source>
        <dbReference type="ARBA" id="ARBA00023163"/>
    </source>
</evidence>
<evidence type="ECO:0008006" key="5">
    <source>
        <dbReference type="Google" id="ProtNLM"/>
    </source>
</evidence>
<dbReference type="GO" id="GO:0031564">
    <property type="term" value="P:transcription antitermination"/>
    <property type="evidence" value="ECO:0007669"/>
    <property type="project" value="UniProtKB-KW"/>
</dbReference>
<organism evidence="4">
    <name type="scientific">Fagus sylvatica</name>
    <name type="common">Beechnut</name>
    <dbReference type="NCBI Taxonomy" id="28930"/>
    <lineage>
        <taxon>Eukaryota</taxon>
        <taxon>Viridiplantae</taxon>
        <taxon>Streptophyta</taxon>
        <taxon>Embryophyta</taxon>
        <taxon>Tracheophyta</taxon>
        <taxon>Spermatophyta</taxon>
        <taxon>Magnoliopsida</taxon>
        <taxon>eudicotyledons</taxon>
        <taxon>Gunneridae</taxon>
        <taxon>Pentapetalae</taxon>
        <taxon>rosids</taxon>
        <taxon>fabids</taxon>
        <taxon>Fagales</taxon>
        <taxon>Fagaceae</taxon>
        <taxon>Fagus</taxon>
    </lineage>
</organism>
<evidence type="ECO:0000256" key="2">
    <source>
        <dbReference type="ARBA" id="ARBA00023015"/>
    </source>
</evidence>
<keyword evidence="3" id="KW-0804">Transcription</keyword>
<protein>
    <recommendedName>
        <fullName evidence="5">NusG-like N-terminal domain-containing protein</fullName>
    </recommendedName>
</protein>
<keyword evidence="1" id="KW-0889">Transcription antitermination</keyword>
<keyword evidence="2" id="KW-0805">Transcription regulation</keyword>